<dbReference type="EMBL" id="DS995706">
    <property type="protein sequence ID" value="EEQ34281.1"/>
    <property type="molecule type" value="Genomic_DNA"/>
</dbReference>
<evidence type="ECO:0000313" key="4">
    <source>
        <dbReference type="Proteomes" id="UP000002035"/>
    </source>
</evidence>
<sequence length="538" mass="58787">MFTKLFTVGLVAISSLHGAFASSELPVLNLPYGRWRAARYDKVADVYTFRNIRYAVPPTGPLRWAKPVRPMTPESEIQDGSYGPPCIPGPNAPGSGIPGYEEQQKTSREDCLFLDAYVPGKVLRDHGSDKLPVIVWIYGGGYSTGSKDQIIEQGIYDGTSLVHHAAGNAIVITFNYRLSVFGWLAGTTMENEGLPNAGLHDQRAVLEWVRDYIHLLGGDRDRVSAWGESAGGGSILSHLIAYGGQADPLFQRAVALSPGFGFPIDRKGMVEDQFQNYSSRAGCAGKGLSCLRAANISRLIEASYDGLGQVGPTPDGRVLMHVFSVEMARGKYWKHLDSLVVSHVYNEGGLFVGTDSTLDSLADFLQSLFPSYATKAVSTLKDHYHLNKPSNESATTIGSKLVRDALFACNIRDIVRAYPKKAYLMQYSPQAATHGADVAALWYSPTVYNASIPLFIGYQSYLLSHAITGNPNTLRDQAINPPTISWPRVAGTDTEKFQNTLDVVDTGYQLITDEQVLKSSCDVWKRALLDVTEQGGYL</sequence>
<dbReference type="HOGENOM" id="CLU_006586_10_5_1"/>
<dbReference type="InterPro" id="IPR002018">
    <property type="entry name" value="CarbesteraseB"/>
</dbReference>
<keyword evidence="4" id="KW-1185">Reference proteome</keyword>
<proteinExistence type="predicted"/>
<feature type="chain" id="PRO_5002951839" evidence="1">
    <location>
        <begin position="22"/>
        <end position="538"/>
    </location>
</feature>
<name>C5FWJ7_ARTOC</name>
<protein>
    <submittedName>
        <fullName evidence="3">Carboxylesterase family protein</fullName>
    </submittedName>
</protein>
<dbReference type="Pfam" id="PF00135">
    <property type="entry name" value="COesterase"/>
    <property type="match status" value="1"/>
</dbReference>
<dbReference type="Proteomes" id="UP000002035">
    <property type="component" value="Unassembled WGS sequence"/>
</dbReference>
<dbReference type="OMA" id="GTTMENE"/>
<dbReference type="OrthoDB" id="408631at2759"/>
<dbReference type="GeneID" id="9226921"/>
<reference evidence="4" key="1">
    <citation type="journal article" date="2012" name="MBio">
        <title>Comparative genome analysis of Trichophyton rubrum and related dermatophytes reveals candidate genes involved in infection.</title>
        <authorList>
            <person name="Martinez D.A."/>
            <person name="Oliver B.G."/>
            <person name="Graeser Y."/>
            <person name="Goldberg J.M."/>
            <person name="Li W."/>
            <person name="Martinez-Rossi N.M."/>
            <person name="Monod M."/>
            <person name="Shelest E."/>
            <person name="Barton R.C."/>
            <person name="Birch E."/>
            <person name="Brakhage A.A."/>
            <person name="Chen Z."/>
            <person name="Gurr S.J."/>
            <person name="Heiman D."/>
            <person name="Heitman J."/>
            <person name="Kosti I."/>
            <person name="Rossi A."/>
            <person name="Saif S."/>
            <person name="Samalova M."/>
            <person name="Saunders C.W."/>
            <person name="Shea T."/>
            <person name="Summerbell R.C."/>
            <person name="Xu J."/>
            <person name="Young S."/>
            <person name="Zeng Q."/>
            <person name="Birren B.W."/>
            <person name="Cuomo C.A."/>
            <person name="White T.C."/>
        </authorList>
    </citation>
    <scope>NUCLEOTIDE SEQUENCE [LARGE SCALE GENOMIC DNA]</scope>
    <source>
        <strain evidence="4">ATCC MYA-4605 / CBS 113480</strain>
    </source>
</reference>
<evidence type="ECO:0000259" key="2">
    <source>
        <dbReference type="Pfam" id="PF00135"/>
    </source>
</evidence>
<dbReference type="InterPro" id="IPR029058">
    <property type="entry name" value="AB_hydrolase_fold"/>
</dbReference>
<evidence type="ECO:0000256" key="1">
    <source>
        <dbReference type="SAM" id="SignalP"/>
    </source>
</evidence>
<dbReference type="AlphaFoldDB" id="C5FWJ7"/>
<dbReference type="STRING" id="554155.C5FWJ7"/>
<dbReference type="RefSeq" id="XP_002845136.1">
    <property type="nucleotide sequence ID" value="XM_002845090.1"/>
</dbReference>
<dbReference type="PANTHER" id="PTHR11559">
    <property type="entry name" value="CARBOXYLESTERASE"/>
    <property type="match status" value="1"/>
</dbReference>
<accession>C5FWJ7</accession>
<dbReference type="ESTHER" id="nanot-c5fwj7">
    <property type="family name" value="Fungal_carboxylesterase_lipase"/>
</dbReference>
<evidence type="ECO:0000313" key="3">
    <source>
        <dbReference type="EMBL" id="EEQ34281.1"/>
    </source>
</evidence>
<dbReference type="eggNOG" id="KOG4389">
    <property type="taxonomic scope" value="Eukaryota"/>
</dbReference>
<keyword evidence="1" id="KW-0732">Signal</keyword>
<gene>
    <name evidence="3" type="ORF">MCYG_07100</name>
</gene>
<feature type="signal peptide" evidence="1">
    <location>
        <begin position="1"/>
        <end position="21"/>
    </location>
</feature>
<dbReference type="VEuPathDB" id="FungiDB:MCYG_07100"/>
<organism evidence="3 4">
    <name type="scientific">Arthroderma otae (strain ATCC MYA-4605 / CBS 113480)</name>
    <name type="common">Microsporum canis</name>
    <dbReference type="NCBI Taxonomy" id="554155"/>
    <lineage>
        <taxon>Eukaryota</taxon>
        <taxon>Fungi</taxon>
        <taxon>Dikarya</taxon>
        <taxon>Ascomycota</taxon>
        <taxon>Pezizomycotina</taxon>
        <taxon>Eurotiomycetes</taxon>
        <taxon>Eurotiomycetidae</taxon>
        <taxon>Onygenales</taxon>
        <taxon>Arthrodermataceae</taxon>
        <taxon>Microsporum</taxon>
    </lineage>
</organism>
<dbReference type="Gene3D" id="3.40.50.1820">
    <property type="entry name" value="alpha/beta hydrolase"/>
    <property type="match status" value="1"/>
</dbReference>
<feature type="domain" description="Carboxylesterase type B" evidence="2">
    <location>
        <begin position="26"/>
        <end position="498"/>
    </location>
</feature>
<dbReference type="SUPFAM" id="SSF53474">
    <property type="entry name" value="alpha/beta-Hydrolases"/>
    <property type="match status" value="1"/>
</dbReference>
<dbReference type="InterPro" id="IPR050309">
    <property type="entry name" value="Type-B_Carboxylest/Lipase"/>
</dbReference>